<feature type="region of interest" description="Disordered" evidence="1">
    <location>
        <begin position="42"/>
        <end position="70"/>
    </location>
</feature>
<accession>A0ABQ4ZLG6</accession>
<feature type="region of interest" description="Disordered" evidence="1">
    <location>
        <begin position="260"/>
        <end position="284"/>
    </location>
</feature>
<protein>
    <submittedName>
        <fullName evidence="2">Uncharacterized protein</fullName>
    </submittedName>
</protein>
<keyword evidence="3" id="KW-1185">Reference proteome</keyword>
<reference evidence="2" key="1">
    <citation type="journal article" date="2022" name="Int. J. Mol. Sci.">
        <title>Draft Genome of Tanacetum Coccineum: Genomic Comparison of Closely Related Tanacetum-Family Plants.</title>
        <authorList>
            <person name="Yamashiro T."/>
            <person name="Shiraishi A."/>
            <person name="Nakayama K."/>
            <person name="Satake H."/>
        </authorList>
    </citation>
    <scope>NUCLEOTIDE SEQUENCE</scope>
</reference>
<dbReference type="EMBL" id="BQNB010011416">
    <property type="protein sequence ID" value="GJS90296.1"/>
    <property type="molecule type" value="Genomic_DNA"/>
</dbReference>
<feature type="compositionally biased region" description="Polar residues" evidence="1">
    <location>
        <begin position="269"/>
        <end position="284"/>
    </location>
</feature>
<evidence type="ECO:0000313" key="3">
    <source>
        <dbReference type="Proteomes" id="UP001151760"/>
    </source>
</evidence>
<gene>
    <name evidence="2" type="ORF">Tco_0772932</name>
</gene>
<name>A0ABQ4ZLG6_9ASTR</name>
<feature type="region of interest" description="Disordered" evidence="1">
    <location>
        <begin position="115"/>
        <end position="139"/>
    </location>
</feature>
<reference evidence="2" key="2">
    <citation type="submission" date="2022-01" db="EMBL/GenBank/DDBJ databases">
        <authorList>
            <person name="Yamashiro T."/>
            <person name="Shiraishi A."/>
            <person name="Satake H."/>
            <person name="Nakayama K."/>
        </authorList>
    </citation>
    <scope>NUCLEOTIDE SEQUENCE</scope>
</reference>
<organism evidence="2 3">
    <name type="scientific">Tanacetum coccineum</name>
    <dbReference type="NCBI Taxonomy" id="301880"/>
    <lineage>
        <taxon>Eukaryota</taxon>
        <taxon>Viridiplantae</taxon>
        <taxon>Streptophyta</taxon>
        <taxon>Embryophyta</taxon>
        <taxon>Tracheophyta</taxon>
        <taxon>Spermatophyta</taxon>
        <taxon>Magnoliopsida</taxon>
        <taxon>eudicotyledons</taxon>
        <taxon>Gunneridae</taxon>
        <taxon>Pentapetalae</taxon>
        <taxon>asterids</taxon>
        <taxon>campanulids</taxon>
        <taxon>Asterales</taxon>
        <taxon>Asteraceae</taxon>
        <taxon>Asteroideae</taxon>
        <taxon>Anthemideae</taxon>
        <taxon>Anthemidinae</taxon>
        <taxon>Tanacetum</taxon>
    </lineage>
</organism>
<feature type="compositionally biased region" description="Basic and acidic residues" evidence="1">
    <location>
        <begin position="126"/>
        <end position="137"/>
    </location>
</feature>
<proteinExistence type="predicted"/>
<evidence type="ECO:0000256" key="1">
    <source>
        <dbReference type="SAM" id="MobiDB-lite"/>
    </source>
</evidence>
<dbReference type="Proteomes" id="UP001151760">
    <property type="component" value="Unassembled WGS sequence"/>
</dbReference>
<sequence length="284" mass="32859">MITNSTTMAVLESCPKHNMVAYLEKTEGNAKFHEKRYPTEREVPDFKRPSETTTTPFPPHPIASGGINAKSDHKQYKTIQSNIKPMKLNTEVKINKAQKKAKSITTHHKEAWMRDETEQMTNRCGKGQEKKRNRTEGDFEEEIPKVSTTQKKISTLGTYEGNSSDPNLKKKGLLQQLQQLSLQCFGDDETIAQVLLIHEPSESCFKRKGERKEYDYNSSKNEADRLLALRLQDEEEREQFTVEERAKFLYDTIASSPEEFLQEQEEPIGNQNQTPYKNHIYRNQ</sequence>
<evidence type="ECO:0000313" key="2">
    <source>
        <dbReference type="EMBL" id="GJS90296.1"/>
    </source>
</evidence>
<comment type="caution">
    <text evidence="2">The sequence shown here is derived from an EMBL/GenBank/DDBJ whole genome shotgun (WGS) entry which is preliminary data.</text>
</comment>